<keyword evidence="3" id="KW-1185">Reference proteome</keyword>
<dbReference type="AlphaFoldDB" id="A0A1E5T2U6"/>
<accession>A0A1E5T2U6</accession>
<dbReference type="EMBL" id="MDGQ01000004">
    <property type="protein sequence ID" value="OEK05708.1"/>
    <property type="molecule type" value="Genomic_DNA"/>
</dbReference>
<sequence>MIKRNIILLAIFVLIAGCGQKKQQSSAPNEEDGLSQYLAIKDALVKTNAKETQRLAKTFLATNTNPKLNSVLEEIAATTNVDKQRLAFEKLSEEMYTIVKSDGATTLLYKQYCPMAFNNKGAFWLATEKEINNPYFGNLMLHCGSVQETISQ</sequence>
<evidence type="ECO:0000313" key="2">
    <source>
        <dbReference type="EMBL" id="OEK05708.1"/>
    </source>
</evidence>
<gene>
    <name evidence="2" type="ORF">BFP71_06185</name>
</gene>
<dbReference type="OrthoDB" id="5513217at2"/>
<dbReference type="InterPro" id="IPR021782">
    <property type="entry name" value="DUF3347"/>
</dbReference>
<feature type="domain" description="DUF3347" evidence="1">
    <location>
        <begin position="35"/>
        <end position="104"/>
    </location>
</feature>
<organism evidence="2 3">
    <name type="scientific">Roseivirga misakiensis</name>
    <dbReference type="NCBI Taxonomy" id="1563681"/>
    <lineage>
        <taxon>Bacteria</taxon>
        <taxon>Pseudomonadati</taxon>
        <taxon>Bacteroidota</taxon>
        <taxon>Cytophagia</taxon>
        <taxon>Cytophagales</taxon>
        <taxon>Roseivirgaceae</taxon>
        <taxon>Roseivirga</taxon>
    </lineage>
</organism>
<evidence type="ECO:0000259" key="1">
    <source>
        <dbReference type="Pfam" id="PF11827"/>
    </source>
</evidence>
<dbReference type="RefSeq" id="WP_069834626.1">
    <property type="nucleotide sequence ID" value="NZ_MDGQ01000004.1"/>
</dbReference>
<evidence type="ECO:0000313" key="3">
    <source>
        <dbReference type="Proteomes" id="UP000095552"/>
    </source>
</evidence>
<reference evidence="2 3" key="1">
    <citation type="submission" date="2016-08" db="EMBL/GenBank/DDBJ databases">
        <title>Draft genome of Fabibacter sp. strain SK-8.</title>
        <authorList>
            <person name="Wong S.-K."/>
            <person name="Hamasaki K."/>
            <person name="Yoshizawa S."/>
        </authorList>
    </citation>
    <scope>NUCLEOTIDE SEQUENCE [LARGE SCALE GENOMIC DNA]</scope>
    <source>
        <strain evidence="2 3">SK-8</strain>
    </source>
</reference>
<comment type="caution">
    <text evidence="2">The sequence shown here is derived from an EMBL/GenBank/DDBJ whole genome shotgun (WGS) entry which is preliminary data.</text>
</comment>
<dbReference type="Proteomes" id="UP000095552">
    <property type="component" value="Unassembled WGS sequence"/>
</dbReference>
<dbReference type="Pfam" id="PF11827">
    <property type="entry name" value="DUF3347"/>
    <property type="match status" value="1"/>
</dbReference>
<proteinExistence type="predicted"/>
<dbReference type="PROSITE" id="PS51257">
    <property type="entry name" value="PROKAR_LIPOPROTEIN"/>
    <property type="match status" value="1"/>
</dbReference>
<dbReference type="STRING" id="1563681.BFP71_06185"/>
<name>A0A1E5T2U6_9BACT</name>
<protein>
    <recommendedName>
        <fullName evidence="1">DUF3347 domain-containing protein</fullName>
    </recommendedName>
</protein>